<name>A0A7S2HS93_9EUKA</name>
<feature type="compositionally biased region" description="Acidic residues" evidence="1">
    <location>
        <begin position="177"/>
        <end position="188"/>
    </location>
</feature>
<feature type="compositionally biased region" description="Acidic residues" evidence="1">
    <location>
        <begin position="34"/>
        <end position="44"/>
    </location>
</feature>
<feature type="region of interest" description="Disordered" evidence="1">
    <location>
        <begin position="465"/>
        <end position="505"/>
    </location>
</feature>
<feature type="region of interest" description="Disordered" evidence="1">
    <location>
        <begin position="274"/>
        <end position="321"/>
    </location>
</feature>
<gene>
    <name evidence="2" type="ORF">CBRE1094_LOCUS28730</name>
</gene>
<dbReference type="EMBL" id="HBGU01052626">
    <property type="protein sequence ID" value="CAD9498904.1"/>
    <property type="molecule type" value="Transcribed_RNA"/>
</dbReference>
<feature type="compositionally biased region" description="Low complexity" evidence="1">
    <location>
        <begin position="465"/>
        <end position="474"/>
    </location>
</feature>
<feature type="compositionally biased region" description="Acidic residues" evidence="1">
    <location>
        <begin position="1"/>
        <end position="12"/>
    </location>
</feature>
<feature type="region of interest" description="Disordered" evidence="1">
    <location>
        <begin position="1"/>
        <end position="137"/>
    </location>
</feature>
<reference evidence="2" key="1">
    <citation type="submission" date="2021-01" db="EMBL/GenBank/DDBJ databases">
        <authorList>
            <person name="Corre E."/>
            <person name="Pelletier E."/>
            <person name="Niang G."/>
            <person name="Scheremetjew M."/>
            <person name="Finn R."/>
            <person name="Kale V."/>
            <person name="Holt S."/>
            <person name="Cochrane G."/>
            <person name="Meng A."/>
            <person name="Brown T."/>
            <person name="Cohen L."/>
        </authorList>
    </citation>
    <scope>NUCLEOTIDE SEQUENCE</scope>
    <source>
        <strain evidence="2">UTEX LB 985</strain>
    </source>
</reference>
<organism evidence="2">
    <name type="scientific">Haptolina brevifila</name>
    <dbReference type="NCBI Taxonomy" id="156173"/>
    <lineage>
        <taxon>Eukaryota</taxon>
        <taxon>Haptista</taxon>
        <taxon>Haptophyta</taxon>
        <taxon>Prymnesiophyceae</taxon>
        <taxon>Prymnesiales</taxon>
        <taxon>Prymnesiaceae</taxon>
        <taxon>Haptolina</taxon>
    </lineage>
</organism>
<feature type="region of interest" description="Disordered" evidence="1">
    <location>
        <begin position="164"/>
        <end position="198"/>
    </location>
</feature>
<accession>A0A7S2HS93</accession>
<proteinExistence type="predicted"/>
<evidence type="ECO:0000313" key="2">
    <source>
        <dbReference type="EMBL" id="CAD9498904.1"/>
    </source>
</evidence>
<feature type="compositionally biased region" description="Acidic residues" evidence="1">
    <location>
        <begin position="61"/>
        <end position="75"/>
    </location>
</feature>
<protein>
    <submittedName>
        <fullName evidence="2">Uncharacterized protein</fullName>
    </submittedName>
</protein>
<sequence>MSALDDEGDEDFSSFGVAATPENVSAGAAVGALGEDDDSDDDFSDFGVPARPAAVVKGTGGDDDDDDDDDDDEFSEFAVPAATSVPIGDFDASPKTTTGGAFAQPEVSESIVSTGTELEKTQPVLPPAGTGDTPQSEFDSAAQVLADSNPVVTDPTFEVASAAAEAATAPKVNDVDATADDDGFDDFAEAPPDTTAAAVSSNADAVGFGCAGTLEKSATTQDDDFGEFDHSTQAQIVAAGALDADDGFGSFAETAPKDVAKAASTDIVKDDDDFGDDFGGFAEAPADIDAQDDDDFGGFADATPAADKDEDDDGFGSFGGDDSFGGGGDFDSFASAPKLAALEPPALTEQPRVVEPAATAGPGLLPPSVFDSDDPTMLKRAAKEALRQTLSAPLVSEATGVTGCLTLDQLLSSQQSLGQSAWNTSVWLVDAQNDSWAWSGSAIERSLLQSLGMPLLDTTAMPPAAAAPERAMPASVDGPTTKSQDAARSMPLAPEPTTSSAGALPHAPAIPTAPVATDDSFFSGFDGAVPPVPVTAPEPVTAPPLAPPVPPPTTVKPDDSFGDSFGDFTSISAFDAPQSSAPPLVAPSSSLSAALADDAFGDFGASSSAPPVAVTASAPPAAMPLGESLLDVDFSSLGGSMPTASIMPPPQMGMVDMLASLDPLSDAMPAASVAADRYDAWLNKLPNLSFILDTHLSRPQLAR</sequence>
<evidence type="ECO:0000256" key="1">
    <source>
        <dbReference type="SAM" id="MobiDB-lite"/>
    </source>
</evidence>
<dbReference type="AlphaFoldDB" id="A0A7S2HS93"/>
<feature type="compositionally biased region" description="Low complexity" evidence="1">
    <location>
        <begin position="279"/>
        <end position="288"/>
    </location>
</feature>